<dbReference type="Pfam" id="PF08659">
    <property type="entry name" value="KR"/>
    <property type="match status" value="1"/>
</dbReference>
<accession>A0A9Y2JX20</accession>
<keyword evidence="3" id="KW-0808">Transferase</keyword>
<dbReference type="Gene3D" id="3.40.366.10">
    <property type="entry name" value="Malonyl-Coenzyme A Acyl Carrier Protein, domain 2"/>
    <property type="match status" value="1"/>
</dbReference>
<dbReference type="InterPro" id="IPR013968">
    <property type="entry name" value="PKS_KR"/>
</dbReference>
<dbReference type="InterPro" id="IPR016039">
    <property type="entry name" value="Thiolase-like"/>
</dbReference>
<dbReference type="Pfam" id="PF00698">
    <property type="entry name" value="Acyl_transf_1"/>
    <property type="match status" value="1"/>
</dbReference>
<dbReference type="Proteomes" id="UP001239397">
    <property type="component" value="Chromosome"/>
</dbReference>
<keyword evidence="7" id="KW-1185">Reference proteome</keyword>
<protein>
    <submittedName>
        <fullName evidence="6">SDR family NAD(P)-dependent oxidoreductase</fullName>
    </submittedName>
</protein>
<dbReference type="Pfam" id="PF00109">
    <property type="entry name" value="ketoacyl-synt"/>
    <property type="match status" value="1"/>
</dbReference>
<dbReference type="SUPFAM" id="SSF47336">
    <property type="entry name" value="ACP-like"/>
    <property type="match status" value="1"/>
</dbReference>
<dbReference type="SMART" id="SM00822">
    <property type="entry name" value="PKS_KR"/>
    <property type="match status" value="1"/>
</dbReference>
<dbReference type="InterPro" id="IPR036291">
    <property type="entry name" value="NAD(P)-bd_dom_sf"/>
</dbReference>
<evidence type="ECO:0000259" key="5">
    <source>
        <dbReference type="PROSITE" id="PS52004"/>
    </source>
</evidence>
<evidence type="ECO:0000313" key="6">
    <source>
        <dbReference type="EMBL" id="WIY06283.1"/>
    </source>
</evidence>
<organism evidence="6 7">
    <name type="scientific">Amycolatopsis mongoliensis</name>
    <dbReference type="NCBI Taxonomy" id="715475"/>
    <lineage>
        <taxon>Bacteria</taxon>
        <taxon>Bacillati</taxon>
        <taxon>Actinomycetota</taxon>
        <taxon>Actinomycetes</taxon>
        <taxon>Pseudonocardiales</taxon>
        <taxon>Pseudonocardiaceae</taxon>
        <taxon>Amycolatopsis</taxon>
    </lineage>
</organism>
<dbReference type="RefSeq" id="WP_286002544.1">
    <property type="nucleotide sequence ID" value="NZ_CP127295.1"/>
</dbReference>
<evidence type="ECO:0000256" key="1">
    <source>
        <dbReference type="ARBA" id="ARBA00022450"/>
    </source>
</evidence>
<dbReference type="SUPFAM" id="SSF51412">
    <property type="entry name" value="Inosine monophosphate dehydrogenase (IMPDH)"/>
    <property type="match status" value="1"/>
</dbReference>
<evidence type="ECO:0000256" key="2">
    <source>
        <dbReference type="ARBA" id="ARBA00022553"/>
    </source>
</evidence>
<keyword evidence="4" id="KW-0012">Acyltransferase</keyword>
<dbReference type="InterPro" id="IPR001227">
    <property type="entry name" value="Ac_transferase_dom_sf"/>
</dbReference>
<dbReference type="SMART" id="SM00827">
    <property type="entry name" value="PKS_AT"/>
    <property type="match status" value="1"/>
</dbReference>
<dbReference type="InterPro" id="IPR013785">
    <property type="entry name" value="Aldolase_TIM"/>
</dbReference>
<dbReference type="InterPro" id="IPR014030">
    <property type="entry name" value="Ketoacyl_synth_N"/>
</dbReference>
<dbReference type="KEGG" id="amog:QRX60_21455"/>
<dbReference type="InterPro" id="IPR014031">
    <property type="entry name" value="Ketoacyl_synth_C"/>
</dbReference>
<dbReference type="InterPro" id="IPR016035">
    <property type="entry name" value="Acyl_Trfase/lysoPLipase"/>
</dbReference>
<dbReference type="InterPro" id="IPR020841">
    <property type="entry name" value="PKS_Beta-ketoAc_synthase_dom"/>
</dbReference>
<dbReference type="InterPro" id="IPR016036">
    <property type="entry name" value="Malonyl_transacylase_ACP-bd"/>
</dbReference>
<dbReference type="InterPro" id="IPR057326">
    <property type="entry name" value="KR_dom"/>
</dbReference>
<dbReference type="EMBL" id="CP127295">
    <property type="protein sequence ID" value="WIY06283.1"/>
    <property type="molecule type" value="Genomic_DNA"/>
</dbReference>
<dbReference type="Pfam" id="PF00550">
    <property type="entry name" value="PP-binding"/>
    <property type="match status" value="1"/>
</dbReference>
<dbReference type="Gene3D" id="3.40.50.720">
    <property type="entry name" value="NAD(P)-binding Rossmann-like Domain"/>
    <property type="match status" value="1"/>
</dbReference>
<sequence length="1916" mass="199761">MAELVPPSHARRLRCLGFGDPGVVAAVARGGGLGVLDGADPAALRLVAAAVRVPYGVRTDGPLPEGAAFAVRTRAPWAGALAEVADLAVAAEAVDGGALGLVARGGELSDFVLLQQFLTAFDVPVWGTAAGPRTAVGALAGGAAGVVLPAATETGVRRVSGAGVPAAGLGTRLCRTLGSALPVVQGPMTRVSDQPGFAAAVADAGGFPFVAVATANGSRTTELLTATAERLGGRPWGAGILGFVPDGLLAEQLAAIRAVRPRCVLIAGGKPGQVKALEAEGIATFVHVPSPILLGQYLDAGVRRFVFEGAECGGHVGPRSSFELWEEQLAVLGAAEDVEVLFAGGIHDARSAAMVTAMAAPLDAVGVLMGTAYLFTEEAVTHGAITALFQERVLAADATVTLETAPGHRTRCLPSPYTAEFEQVKASLRDVPAQEAWQRLEELNTGRLRVASKGVRRDGERLDEQTQLAEGMYLAGQVAVLRDRRTTVAGLHADVTSGKTFARREEQAVSPESGDIAVIGMACTFPGAPDLEAFWSNVLRGEDAVTEVPPQRWDPEVYFGQSTSKWGGFLPPLDVDPLDHGIPPSAMGRIDPAQLVSLETARRALADAGYGERDFDREHTSVVFGAEAGGDLANAGTLRSLLDGYFEEVPPELLAQLPEPTEDTFPGTLANVISGRIANRLDLGGANYTVDAACGSSLAALDLAAKELRAGTSSLVLCGAVDLHNGIHDYLMFTSAGALSPTGRCRPFDAAADGIALGEGVACLVLKRLSDAERDGDRIYAVVKGVGAASDGKALGLTAPRPEGQHRALARAYRDAGVSPVDVGLVEAHGTGTVVGDATELRTLTEFFTSSGAEPGSCALGSVKSQIGHTKCAAGLAGLIKAALALWHEVVPPTLHLSRPNAAWDAATSPFTFTTAARPWPDPARLAGVSAFGFGGTNFHAVLGAGPVAPDRRHGPRDWPADAEEILRGVRKSDEDPGKVAFLFPGQGSQRTGMLAELFVHFPELADLLDLAPDVAAKAFPPNAFDVDTADAQERALTDTRVAQPALGLVETAVARLLEQVGVRPDFLAGHSYGELVALSVAGAFDTETLLRLSRARAKAIADVARPGTMAAVKASRDLLTPTLIGPDVVIANHNAPEQVVLSGPAAAVERAIRRLRETGVAAQRIPVACAFHSPLVAEAGDLFGKELARESLGPPRWKVWANRTAKPYGDDIGSELAAQIGAPVRFLDQIEALYDAGARTFVEAGPGRVLTRLVGEILGDRPHTVVACGPDLKGFLTALRTLARAGVDVRTERLTRPKRPAPSPTAWAVDGRSVRAPGAEAPALPPARRIPAKHRSSAMTQPSPGRDQAVVDFLRTTRELVAAQREVMLGYLGSAPAFAPAPAPVVLEEPVVLPEPQPEPVAEAPADVRGTVIGVISERTGYPAEMIAGDLDLEADLSIDSIKRTEIAGTLLSRLGLPADDRTDQLSRDRTADALAAHLESWLNPTPAAAVPTRYRLERVPVPLDPDPGRLRGKTVAVPDDAVGAAFAAAGAEVVTGDADITVLLARDLTEVFTRLKTLRGTVLVAAEPDAVAGLRGLVRSAALERDGVTRLVEVAQDVAKTLVDEALSDGPSVVGHDDAGRFTIEPRPADLPSVAYSGAGPGGGELAALGLGPDSVVLLVGGARGITARAAVAFAASGCRLELAGRTPWPGEPDDLPEDATAMRAVLAGRGGSVAEIERRVRTVLAQREIGRTLDEIRAAGGNAGYTALDVRDPDAVRRLVKNLPSRLDGVVFAAGVIDDKLMADKDEASFRTVYETKVDGARVLLDALDAEPGFVAFFGSIAAVLGNRGQTDYAAANDALEALARNWPGRAVTVHWGPWAPAADHRGMVSPELAREYERREISLLDADAGTAALLRELAYGTDRAVLYTASLW</sequence>
<gene>
    <name evidence="6" type="ORF">QRX60_21455</name>
</gene>
<dbReference type="Gene3D" id="3.30.70.250">
    <property type="entry name" value="Malonyl-CoA ACP transacylase, ACP-binding"/>
    <property type="match status" value="1"/>
</dbReference>
<dbReference type="GO" id="GO:0004312">
    <property type="term" value="F:fatty acid synthase activity"/>
    <property type="evidence" value="ECO:0007669"/>
    <property type="project" value="TreeGrafter"/>
</dbReference>
<dbReference type="InterPro" id="IPR050091">
    <property type="entry name" value="PKS_NRPS_Biosynth_Enz"/>
</dbReference>
<dbReference type="Pfam" id="PF03060">
    <property type="entry name" value="NMO"/>
    <property type="match status" value="1"/>
</dbReference>
<dbReference type="SUPFAM" id="SSF51735">
    <property type="entry name" value="NAD(P)-binding Rossmann-fold domains"/>
    <property type="match status" value="1"/>
</dbReference>
<dbReference type="GO" id="GO:0006633">
    <property type="term" value="P:fatty acid biosynthetic process"/>
    <property type="evidence" value="ECO:0007669"/>
    <property type="project" value="TreeGrafter"/>
</dbReference>
<evidence type="ECO:0000313" key="7">
    <source>
        <dbReference type="Proteomes" id="UP001239397"/>
    </source>
</evidence>
<dbReference type="Gene3D" id="3.20.20.70">
    <property type="entry name" value="Aldolase class I"/>
    <property type="match status" value="1"/>
</dbReference>
<name>A0A9Y2JX20_9PSEU</name>
<keyword evidence="2" id="KW-0597">Phosphoprotein</keyword>
<keyword evidence="1" id="KW-0596">Phosphopantetheine</keyword>
<dbReference type="SMART" id="SM00825">
    <property type="entry name" value="PKS_KS"/>
    <property type="match status" value="1"/>
</dbReference>
<dbReference type="PANTHER" id="PTHR43775:SF51">
    <property type="entry name" value="INACTIVE PHENOLPHTHIOCEROL SYNTHESIS POLYKETIDE SYNTHASE TYPE I PKS1-RELATED"/>
    <property type="match status" value="1"/>
</dbReference>
<evidence type="ECO:0000256" key="3">
    <source>
        <dbReference type="ARBA" id="ARBA00022679"/>
    </source>
</evidence>
<reference evidence="6 7" key="1">
    <citation type="submission" date="2023-06" db="EMBL/GenBank/DDBJ databases">
        <authorList>
            <person name="Oyuntsetseg B."/>
            <person name="Kim S.B."/>
        </authorList>
    </citation>
    <scope>NUCLEOTIDE SEQUENCE [LARGE SCALE GENOMIC DNA]</scope>
    <source>
        <strain evidence="6 7">4-36</strain>
    </source>
</reference>
<dbReference type="SUPFAM" id="SSF53901">
    <property type="entry name" value="Thiolase-like"/>
    <property type="match status" value="1"/>
</dbReference>
<dbReference type="CDD" id="cd00833">
    <property type="entry name" value="PKS"/>
    <property type="match status" value="1"/>
</dbReference>
<dbReference type="PANTHER" id="PTHR43775">
    <property type="entry name" value="FATTY ACID SYNTHASE"/>
    <property type="match status" value="1"/>
</dbReference>
<proteinExistence type="predicted"/>
<dbReference type="InterPro" id="IPR036736">
    <property type="entry name" value="ACP-like_sf"/>
</dbReference>
<dbReference type="InterPro" id="IPR014043">
    <property type="entry name" value="Acyl_transferase_dom"/>
</dbReference>
<dbReference type="InterPro" id="IPR009081">
    <property type="entry name" value="PP-bd_ACP"/>
</dbReference>
<dbReference type="Gene3D" id="1.10.1200.10">
    <property type="entry name" value="ACP-like"/>
    <property type="match status" value="1"/>
</dbReference>
<feature type="domain" description="Ketosynthase family 3 (KS3)" evidence="5">
    <location>
        <begin position="513"/>
        <end position="945"/>
    </location>
</feature>
<dbReference type="Pfam" id="PF02801">
    <property type="entry name" value="Ketoacyl-synt_C"/>
    <property type="match status" value="1"/>
</dbReference>
<dbReference type="Gene3D" id="3.40.47.10">
    <property type="match status" value="1"/>
</dbReference>
<dbReference type="PROSITE" id="PS52004">
    <property type="entry name" value="KS3_2"/>
    <property type="match status" value="1"/>
</dbReference>
<dbReference type="SUPFAM" id="SSF52151">
    <property type="entry name" value="FabD/lysophospholipase-like"/>
    <property type="match status" value="1"/>
</dbReference>
<dbReference type="SUPFAM" id="SSF55048">
    <property type="entry name" value="Probable ACP-binding domain of malonyl-CoA ACP transacylase"/>
    <property type="match status" value="1"/>
</dbReference>
<evidence type="ECO:0000256" key="4">
    <source>
        <dbReference type="ARBA" id="ARBA00023315"/>
    </source>
</evidence>